<sequence>MDTFSYNLKSYGNLSIFTGWLQVIRMVGESADSVIVAHEVGAIRWLLWRNTTPI</sequence>
<protein>
    <submittedName>
        <fullName evidence="2">Uncharacterized protein</fullName>
    </submittedName>
</protein>
<evidence type="ECO:0000313" key="1">
    <source>
        <dbReference type="EMBL" id="KAL2335675.1"/>
    </source>
</evidence>
<dbReference type="EMBL" id="JBGMDY010000005">
    <property type="protein sequence ID" value="KAL2335675.1"/>
    <property type="molecule type" value="Genomic_DNA"/>
</dbReference>
<accession>A0ABD1MIR2</accession>
<evidence type="ECO:0000313" key="3">
    <source>
        <dbReference type="Proteomes" id="UP001603857"/>
    </source>
</evidence>
<name>A0ABD1MIR2_9FABA</name>
<dbReference type="AlphaFoldDB" id="A0ABD1MIR2"/>
<organism evidence="2 3">
    <name type="scientific">Flemingia macrophylla</name>
    <dbReference type="NCBI Taxonomy" id="520843"/>
    <lineage>
        <taxon>Eukaryota</taxon>
        <taxon>Viridiplantae</taxon>
        <taxon>Streptophyta</taxon>
        <taxon>Embryophyta</taxon>
        <taxon>Tracheophyta</taxon>
        <taxon>Spermatophyta</taxon>
        <taxon>Magnoliopsida</taxon>
        <taxon>eudicotyledons</taxon>
        <taxon>Gunneridae</taxon>
        <taxon>Pentapetalae</taxon>
        <taxon>rosids</taxon>
        <taxon>fabids</taxon>
        <taxon>Fabales</taxon>
        <taxon>Fabaceae</taxon>
        <taxon>Papilionoideae</taxon>
        <taxon>50 kb inversion clade</taxon>
        <taxon>NPAAA clade</taxon>
        <taxon>indigoferoid/millettioid clade</taxon>
        <taxon>Phaseoleae</taxon>
        <taxon>Flemingia</taxon>
    </lineage>
</organism>
<dbReference type="EMBL" id="JBGMDY010000005">
    <property type="protein sequence ID" value="KAL2335677.1"/>
    <property type="molecule type" value="Genomic_DNA"/>
</dbReference>
<gene>
    <name evidence="1" type="ORF">Fmac_016888</name>
    <name evidence="2" type="ORF">Fmac_016890</name>
</gene>
<keyword evidence="3" id="KW-1185">Reference proteome</keyword>
<reference evidence="2 3" key="1">
    <citation type="submission" date="2024-08" db="EMBL/GenBank/DDBJ databases">
        <title>Insights into the chromosomal genome structure of Flemingia macrophylla.</title>
        <authorList>
            <person name="Ding Y."/>
            <person name="Zhao Y."/>
            <person name="Bi W."/>
            <person name="Wu M."/>
            <person name="Zhao G."/>
            <person name="Gong Y."/>
            <person name="Li W."/>
            <person name="Zhang P."/>
        </authorList>
    </citation>
    <scope>NUCLEOTIDE SEQUENCE [LARGE SCALE GENOMIC DNA]</scope>
    <source>
        <strain evidence="2">DYQJB</strain>
        <tissue evidence="2">Leaf</tissue>
    </source>
</reference>
<evidence type="ECO:0000313" key="2">
    <source>
        <dbReference type="EMBL" id="KAL2335677.1"/>
    </source>
</evidence>
<comment type="caution">
    <text evidence="2">The sequence shown here is derived from an EMBL/GenBank/DDBJ whole genome shotgun (WGS) entry which is preliminary data.</text>
</comment>
<dbReference type="Proteomes" id="UP001603857">
    <property type="component" value="Unassembled WGS sequence"/>
</dbReference>
<proteinExistence type="predicted"/>